<feature type="compositionally biased region" description="Low complexity" evidence="1">
    <location>
        <begin position="720"/>
        <end position="732"/>
    </location>
</feature>
<feature type="region of interest" description="Disordered" evidence="1">
    <location>
        <begin position="717"/>
        <end position="744"/>
    </location>
</feature>
<keyword evidence="3" id="KW-1185">Reference proteome</keyword>
<evidence type="ECO:0000313" key="2">
    <source>
        <dbReference type="EMBL" id="WUQ81555.1"/>
    </source>
</evidence>
<evidence type="ECO:0008006" key="4">
    <source>
        <dbReference type="Google" id="ProtNLM"/>
    </source>
</evidence>
<dbReference type="RefSeq" id="WP_328952631.1">
    <property type="nucleotide sequence ID" value="NZ_CP108110.1"/>
</dbReference>
<protein>
    <recommendedName>
        <fullName evidence="4">DNA-binding protein</fullName>
    </recommendedName>
</protein>
<name>A0ABZ1TT30_9ACTN</name>
<evidence type="ECO:0000256" key="1">
    <source>
        <dbReference type="SAM" id="MobiDB-lite"/>
    </source>
</evidence>
<organism evidence="2 3">
    <name type="scientific">Kitasatospora purpeofusca</name>
    <dbReference type="NCBI Taxonomy" id="67352"/>
    <lineage>
        <taxon>Bacteria</taxon>
        <taxon>Bacillati</taxon>
        <taxon>Actinomycetota</taxon>
        <taxon>Actinomycetes</taxon>
        <taxon>Kitasatosporales</taxon>
        <taxon>Streptomycetaceae</taxon>
        <taxon>Kitasatospora</taxon>
    </lineage>
</organism>
<dbReference type="Proteomes" id="UP001432222">
    <property type="component" value="Chromosome"/>
</dbReference>
<sequence length="1347" mass="143917">MVGEIGAQGYVARLEDAKVVFRNERGRVLKKVPPALAGHPGLPRLFALAAGAETHRRMCGQEAERLVREGVAVSARTVALLSVDAAWAEALAQAGPVPAAGEPADEGGLLARRYRHPALPDAERVLLTTADAVRHRDRLMAHQGWEPVGSLVTTGLPADGAMPFPESALAGHPTREQEVLRYVERLEEATSAWRVWVKRDVDAVLKAIAAADPALSRGFLDGVADLCLRHGGERADAAAWFARARTAERTAGEQVDQEWLAARYTAADAAGALTDTALRERVRQVTARGADRDAARRMLTLLGDRTLREGPRPGLATDLDRTARAAGLDPARELAGLAGRMLPVRHLGHTAAREFWAALLADPAWELVLAERPHLAREVVAVGPQSGMPEADLTLDYLERTGALAHLTAPADAGGAAPGTAADWLRALVVLADRPGPRAGARPVVHRLAELLAPRIAADGVPVDLPYPSRWDRRVAGSPVLRLGVLDLLLAAGAPVADPPPRLAEPYLHRIDTAPCPGLSSLSADPRFARELRALLRAEFELTNGGDADNLWYQPHDPKGWAQVPTLVDTEAGRVVLAQWCDEELAELPVLDLDGVALTLARFQHIGTAAGLLADPDRARRLAAVDVPALLLAAVRAEAPEPALDRAGAELLLGAVEARSVFRDAAAGLVRQRIGRLLEIEEERVGREFARLVQIAANCRDGLAHLVPLLTPAAPPAPAVPASAPAVPASAPAAPPAPAAPASAPAAPARVRVGRLLHEAATSSPLWDGDLDRPSTIVPGVSAAFPYLVVDWRTELLRGDATSAGRLREYADLPFVAERGPGRWRTVTLSRPDHRPTPPAGHLFRTALSTALVLHSSFNRAVLLEYAPGGTFPEDGPLAAAGCEIRTSADLTTQIDPDLLHGYLELFAERGPLPAHPGTAEHLAERLALTPAEAGALLAVRTHYRDHESAAEKEITRRIGADAVREFRTRLVPAEPERLWTHGPDVERAVAWWHERYGTPPVDADLLALARREIRFPTGEWAPTGPGPAADPVPPGLRRRCRHPEALLAAALAAAGDPDFAPAPYASPYAMTWLAYRTPAGHPLRPALAAAALRVTSEREEPQAAWRIFSVDRRTATGRPSPPPADLPGVEVVDEPATGRWHVLARPGLLTGADDPALDALDDYYDRLKPSQARPAGSGLPALADLRILLSGDLEALGHHLAADADRAPGWEQDPRRSAPDVVAACASALDLPTDAAALYLMLLALPDPTDRQVRQWTGWTPAALKAAQQRLCATGRVVTARRPRAGRTLFLPGPWLDLKAPRLPVEAAKLAHLTLAPERASTAHTVLVPTRPLPTVFTTAWRTAHP</sequence>
<evidence type="ECO:0000313" key="3">
    <source>
        <dbReference type="Proteomes" id="UP001432222"/>
    </source>
</evidence>
<dbReference type="EMBL" id="CP108110">
    <property type="protein sequence ID" value="WUQ81555.1"/>
    <property type="molecule type" value="Genomic_DNA"/>
</dbReference>
<reference evidence="2" key="1">
    <citation type="submission" date="2022-10" db="EMBL/GenBank/DDBJ databases">
        <title>The complete genomes of actinobacterial strains from the NBC collection.</title>
        <authorList>
            <person name="Joergensen T.S."/>
            <person name="Alvarez Arevalo M."/>
            <person name="Sterndorff E.B."/>
            <person name="Faurdal D."/>
            <person name="Vuksanovic O."/>
            <person name="Mourched A.-S."/>
            <person name="Charusanti P."/>
            <person name="Shaw S."/>
            <person name="Blin K."/>
            <person name="Weber T."/>
        </authorList>
    </citation>
    <scope>NUCLEOTIDE SEQUENCE</scope>
    <source>
        <strain evidence="2">NBC_00222</strain>
    </source>
</reference>
<proteinExistence type="predicted"/>
<gene>
    <name evidence="2" type="ORF">OHA16_00400</name>
</gene>
<accession>A0ABZ1TT30</accession>